<proteinExistence type="predicted"/>
<name>A0A0E9RN82_ANGAN</name>
<accession>A0A0E9RN82</accession>
<evidence type="ECO:0000313" key="1">
    <source>
        <dbReference type="EMBL" id="JAH29880.1"/>
    </source>
</evidence>
<reference evidence="1" key="2">
    <citation type="journal article" date="2015" name="Fish Shellfish Immunol.">
        <title>Early steps in the European eel (Anguilla anguilla)-Vibrio vulnificus interaction in the gills: Role of the RtxA13 toxin.</title>
        <authorList>
            <person name="Callol A."/>
            <person name="Pajuelo D."/>
            <person name="Ebbesson L."/>
            <person name="Teles M."/>
            <person name="MacKenzie S."/>
            <person name="Amaro C."/>
        </authorList>
    </citation>
    <scope>NUCLEOTIDE SEQUENCE</scope>
</reference>
<organism evidence="1">
    <name type="scientific">Anguilla anguilla</name>
    <name type="common">European freshwater eel</name>
    <name type="synonym">Muraena anguilla</name>
    <dbReference type="NCBI Taxonomy" id="7936"/>
    <lineage>
        <taxon>Eukaryota</taxon>
        <taxon>Metazoa</taxon>
        <taxon>Chordata</taxon>
        <taxon>Craniata</taxon>
        <taxon>Vertebrata</taxon>
        <taxon>Euteleostomi</taxon>
        <taxon>Actinopterygii</taxon>
        <taxon>Neopterygii</taxon>
        <taxon>Teleostei</taxon>
        <taxon>Anguilliformes</taxon>
        <taxon>Anguillidae</taxon>
        <taxon>Anguilla</taxon>
    </lineage>
</organism>
<dbReference type="EMBL" id="GBXM01078697">
    <property type="protein sequence ID" value="JAH29880.1"/>
    <property type="molecule type" value="Transcribed_RNA"/>
</dbReference>
<reference evidence="1" key="1">
    <citation type="submission" date="2014-11" db="EMBL/GenBank/DDBJ databases">
        <authorList>
            <person name="Amaro Gonzalez C."/>
        </authorList>
    </citation>
    <scope>NUCLEOTIDE SEQUENCE</scope>
</reference>
<sequence length="9" mass="946">MQLGPQSGE</sequence>
<protein>
    <submittedName>
        <fullName evidence="1">Uncharacterized protein</fullName>
    </submittedName>
</protein>